<dbReference type="EMBL" id="JADYXP020000018">
    <property type="protein sequence ID" value="KAL0105636.1"/>
    <property type="molecule type" value="Genomic_DNA"/>
</dbReference>
<sequence length="209" mass="24774">MSKKLTNCHRRNRCERRAVQYHTTQAIHIHMLSIVINTIAKLDLSKLTRHDHCRQIGFLYKKKKEVGILWSLDKSLLFTSRETAERVGKLKFPCRKFPVEEPCRCYLLHCTVIFLKFYVIARLRKGSILQDPKTQLFRNLFIAKYQNNLAAYEINDNVKEKFERFQTHRGFVRLRDSLNMSFPGKTDESARQTYLLPSSSFTRDSFRHS</sequence>
<dbReference type="Proteomes" id="UP001430953">
    <property type="component" value="Unassembled WGS sequence"/>
</dbReference>
<reference evidence="1 2" key="1">
    <citation type="submission" date="2023-03" db="EMBL/GenBank/DDBJ databases">
        <title>High recombination rates correlate with genetic variation in Cardiocondyla obscurior ants.</title>
        <authorList>
            <person name="Errbii M."/>
        </authorList>
    </citation>
    <scope>NUCLEOTIDE SEQUENCE [LARGE SCALE GENOMIC DNA]</scope>
    <source>
        <strain evidence="1">Alpha-2009</strain>
        <tissue evidence="1">Whole body</tissue>
    </source>
</reference>
<keyword evidence="2" id="KW-1185">Reference proteome</keyword>
<name>A0AAW2EPI7_9HYME</name>
<comment type="caution">
    <text evidence="1">The sequence shown here is derived from an EMBL/GenBank/DDBJ whole genome shotgun (WGS) entry which is preliminary data.</text>
</comment>
<dbReference type="AlphaFoldDB" id="A0AAW2EPI7"/>
<proteinExistence type="predicted"/>
<evidence type="ECO:0000313" key="2">
    <source>
        <dbReference type="Proteomes" id="UP001430953"/>
    </source>
</evidence>
<evidence type="ECO:0000313" key="1">
    <source>
        <dbReference type="EMBL" id="KAL0105636.1"/>
    </source>
</evidence>
<accession>A0AAW2EPI7</accession>
<organism evidence="1 2">
    <name type="scientific">Cardiocondyla obscurior</name>
    <dbReference type="NCBI Taxonomy" id="286306"/>
    <lineage>
        <taxon>Eukaryota</taxon>
        <taxon>Metazoa</taxon>
        <taxon>Ecdysozoa</taxon>
        <taxon>Arthropoda</taxon>
        <taxon>Hexapoda</taxon>
        <taxon>Insecta</taxon>
        <taxon>Pterygota</taxon>
        <taxon>Neoptera</taxon>
        <taxon>Endopterygota</taxon>
        <taxon>Hymenoptera</taxon>
        <taxon>Apocrita</taxon>
        <taxon>Aculeata</taxon>
        <taxon>Formicoidea</taxon>
        <taxon>Formicidae</taxon>
        <taxon>Myrmicinae</taxon>
        <taxon>Cardiocondyla</taxon>
    </lineage>
</organism>
<gene>
    <name evidence="1" type="ORF">PUN28_015850</name>
</gene>
<protein>
    <submittedName>
        <fullName evidence="1">Uncharacterized protein</fullName>
    </submittedName>
</protein>